<name>A0A6I4HIB8_ACIBA</name>
<organism evidence="1 2">
    <name type="scientific">Acinetobacter baumannii</name>
    <dbReference type="NCBI Taxonomy" id="470"/>
    <lineage>
        <taxon>Bacteria</taxon>
        <taxon>Pseudomonadati</taxon>
        <taxon>Pseudomonadota</taxon>
        <taxon>Gammaproteobacteria</taxon>
        <taxon>Moraxellales</taxon>
        <taxon>Moraxellaceae</taxon>
        <taxon>Acinetobacter</taxon>
        <taxon>Acinetobacter calcoaceticus/baumannii complex</taxon>
    </lineage>
</organism>
<proteinExistence type="predicted"/>
<dbReference type="RefSeq" id="WP_157010633.1">
    <property type="nucleotide sequence ID" value="NZ_WPIP01000013.1"/>
</dbReference>
<dbReference type="AlphaFoldDB" id="A0A6I4HIB8"/>
<reference evidence="1 2" key="1">
    <citation type="submission" date="2019-11" db="EMBL/GenBank/DDBJ databases">
        <title>Multidrug-resistant Acinetobacter baumannii moving toward extensively drug-resistant over fifteen years in South of Brazil.</title>
        <authorList>
            <person name="Fedrigo N.H."/>
            <person name="Cerdeira L."/>
            <person name="Fuga B."/>
            <person name="Marini P.V.B."/>
            <person name="Shinohara D.R."/>
            <person name="Carrara-Marroni F.E."/>
            <person name="Lincopan N."/>
            <person name="Tognim M.C.B."/>
        </authorList>
    </citation>
    <scope>NUCLEOTIDE SEQUENCE [LARGE SCALE GENOMIC DNA]</scope>
    <source>
        <strain evidence="1 2">Ac576</strain>
    </source>
</reference>
<protein>
    <submittedName>
        <fullName evidence="1">Head protein</fullName>
    </submittedName>
</protein>
<comment type="caution">
    <text evidence="1">The sequence shown here is derived from an EMBL/GenBank/DDBJ whole genome shotgun (WGS) entry which is preliminary data.</text>
</comment>
<accession>A0A6I4HIB8</accession>
<dbReference type="Proteomes" id="UP000439424">
    <property type="component" value="Unassembled WGS sequence"/>
</dbReference>
<sequence length="343" mass="37702">MANEITKLLDAITPEQYTQYTNTKAEEHSAFIQSGILVPTPNLDQMIVSGGKYVTMPEWSQTALTDQVLEEDTALETGKTSAKQQIAPVLYRGTGASYTDLVAIIAGSNPVTQILNDFADYTLRSDQEIMQSIIKALFAKGTGQSKGVLADTHVSDQSGAKNPVICPEMVIDARSILGTSRSKLAIIALHSKVKAELEKQNVQTKHYIPASESKAGFDTYLGMRVVEDDSLLPDENGVYETYLYATGAFGQNTATPADMITYEPDRDKAKGNNMLYVRRARVIHPFGLKFKSEQVSKVTPTNKDLALPKNWEKVREDKKIGLICLRHKISADLTEVTPPTQGE</sequence>
<gene>
    <name evidence="1" type="ORF">GNY86_03005</name>
</gene>
<dbReference type="EMBL" id="WPIP01000013">
    <property type="protein sequence ID" value="MVM90480.1"/>
    <property type="molecule type" value="Genomic_DNA"/>
</dbReference>
<evidence type="ECO:0000313" key="2">
    <source>
        <dbReference type="Proteomes" id="UP000439424"/>
    </source>
</evidence>
<evidence type="ECO:0000313" key="1">
    <source>
        <dbReference type="EMBL" id="MVM90480.1"/>
    </source>
</evidence>